<dbReference type="SUPFAM" id="SSF53807">
    <property type="entry name" value="Helical backbone' metal receptor"/>
    <property type="match status" value="1"/>
</dbReference>
<reference evidence="3 4" key="1">
    <citation type="submission" date="2019-11" db="EMBL/GenBank/DDBJ databases">
        <title>Comparative genomics of hydrocarbon-degrading Desulfosarcina strains.</title>
        <authorList>
            <person name="Watanabe M."/>
            <person name="Kojima H."/>
            <person name="Fukui M."/>
        </authorList>
    </citation>
    <scope>NUCLEOTIDE SEQUENCE [LARGE SCALE GENOMIC DNA]</scope>
    <source>
        <strain evidence="4">oXyS1</strain>
    </source>
</reference>
<gene>
    <name evidence="3" type="ORF">DSCOOX_24530</name>
</gene>
<proteinExistence type="predicted"/>
<accession>A0A5K8A9B1</accession>
<dbReference type="AlphaFoldDB" id="A0A5K8A9B1"/>
<dbReference type="Pfam" id="PF01497">
    <property type="entry name" value="Peripla_BP_2"/>
    <property type="match status" value="1"/>
</dbReference>
<feature type="chain" id="PRO_5024412174" description="Fe/B12 periplasmic-binding domain-containing protein" evidence="1">
    <location>
        <begin position="24"/>
        <end position="339"/>
    </location>
</feature>
<dbReference type="PROSITE" id="PS50983">
    <property type="entry name" value="FE_B12_PBP"/>
    <property type="match status" value="1"/>
</dbReference>
<dbReference type="InterPro" id="IPR050902">
    <property type="entry name" value="ABC_Transporter_SBP"/>
</dbReference>
<dbReference type="RefSeq" id="WP_155310494.1">
    <property type="nucleotide sequence ID" value="NZ_AP021879.1"/>
</dbReference>
<feature type="domain" description="Fe/B12 periplasmic-binding" evidence="2">
    <location>
        <begin position="46"/>
        <end position="308"/>
    </location>
</feature>
<dbReference type="PANTHER" id="PTHR30535:SF34">
    <property type="entry name" value="MOLYBDATE-BINDING PROTEIN MOLA"/>
    <property type="match status" value="1"/>
</dbReference>
<evidence type="ECO:0000313" key="4">
    <source>
        <dbReference type="Proteomes" id="UP000422108"/>
    </source>
</evidence>
<name>A0A5K8A9B1_9BACT</name>
<evidence type="ECO:0000259" key="2">
    <source>
        <dbReference type="PROSITE" id="PS50983"/>
    </source>
</evidence>
<dbReference type="Proteomes" id="UP000422108">
    <property type="component" value="Chromosome"/>
</dbReference>
<keyword evidence="1" id="KW-0732">Signal</keyword>
<organism evidence="3 4">
    <name type="scientific">Desulfosarcina ovata subsp. ovata</name>
    <dbReference type="NCBI Taxonomy" id="2752305"/>
    <lineage>
        <taxon>Bacteria</taxon>
        <taxon>Pseudomonadati</taxon>
        <taxon>Thermodesulfobacteriota</taxon>
        <taxon>Desulfobacteria</taxon>
        <taxon>Desulfobacterales</taxon>
        <taxon>Desulfosarcinaceae</taxon>
        <taxon>Desulfosarcina</taxon>
    </lineage>
</organism>
<keyword evidence="4" id="KW-1185">Reference proteome</keyword>
<dbReference type="Gene3D" id="3.40.50.1980">
    <property type="entry name" value="Nitrogenase molybdenum iron protein domain"/>
    <property type="match status" value="2"/>
</dbReference>
<evidence type="ECO:0000256" key="1">
    <source>
        <dbReference type="SAM" id="SignalP"/>
    </source>
</evidence>
<dbReference type="EMBL" id="AP021879">
    <property type="protein sequence ID" value="BBO89273.1"/>
    <property type="molecule type" value="Genomic_DNA"/>
</dbReference>
<dbReference type="InterPro" id="IPR002491">
    <property type="entry name" value="ABC_transptr_periplasmic_BD"/>
</dbReference>
<dbReference type="PANTHER" id="PTHR30535">
    <property type="entry name" value="VITAMIN B12-BINDING PROTEIN"/>
    <property type="match status" value="1"/>
</dbReference>
<dbReference type="Gene3D" id="1.20.58.2180">
    <property type="match status" value="1"/>
</dbReference>
<sequence>MKRPIGPIAGLCLLLFFAAHAHAGPAARQVTDMVGRSVTVPAKARRLVTTFKPASLCVTALGLQDNLVAIDTDSKRDRLQLAVNPAIADLPAVGQKSTGINFEAILAVNPDLVVLFAQKDGIAIADRLRDHGVAAIVILPEKIESLYATLDLIAGAAGQPGKADRAVAACRRMVELAGQRVASVLPAQRKTVYFASALGVFSTATGDLLQDEMITLAGGIHAGHGLSGYFREISPEQFIAWNPDLVVISGPTAQRARRVLQQPQFAGVSAVAAGRIFDFPSNIAPWDFPSPLSVAGILWLAEKCYPEQFGDIDVEAEIDRLHRTLFGKGFHELGGTLGD</sequence>
<protein>
    <recommendedName>
        <fullName evidence="2">Fe/B12 periplasmic-binding domain-containing protein</fullName>
    </recommendedName>
</protein>
<feature type="signal peptide" evidence="1">
    <location>
        <begin position="1"/>
        <end position="23"/>
    </location>
</feature>
<evidence type="ECO:0000313" key="3">
    <source>
        <dbReference type="EMBL" id="BBO89273.1"/>
    </source>
</evidence>